<evidence type="ECO:0000313" key="1">
    <source>
        <dbReference type="EMBL" id="ORD96870.1"/>
    </source>
</evidence>
<dbReference type="VEuPathDB" id="MicrosporidiaDB:HERIO_1211"/>
<name>A0A1X0QAQ5_9MICR</name>
<reference evidence="1 2" key="1">
    <citation type="journal article" date="2017" name="Environ. Microbiol.">
        <title>Decay of the glycolytic pathway and adaptation to intranuclear parasitism within Enterocytozoonidae microsporidia.</title>
        <authorList>
            <person name="Wiredu Boakye D."/>
            <person name="Jaroenlak P."/>
            <person name="Prachumwat A."/>
            <person name="Williams T.A."/>
            <person name="Bateman K.S."/>
            <person name="Itsathitphaisarn O."/>
            <person name="Sritunyalucksana K."/>
            <person name="Paszkiewicz K.H."/>
            <person name="Moore K.A."/>
            <person name="Stentiford G.D."/>
            <person name="Williams B.A."/>
        </authorList>
    </citation>
    <scope>NUCLEOTIDE SEQUENCE [LARGE SCALE GENOMIC DNA]</scope>
    <source>
        <strain evidence="1 2">GB1</strain>
    </source>
</reference>
<dbReference type="EMBL" id="LVKB01000056">
    <property type="protein sequence ID" value="ORD96870.1"/>
    <property type="molecule type" value="Genomic_DNA"/>
</dbReference>
<gene>
    <name evidence="1" type="ORF">HERIO_1211</name>
</gene>
<organism evidence="1 2">
    <name type="scientific">Hepatospora eriocheir</name>
    <dbReference type="NCBI Taxonomy" id="1081669"/>
    <lineage>
        <taxon>Eukaryota</taxon>
        <taxon>Fungi</taxon>
        <taxon>Fungi incertae sedis</taxon>
        <taxon>Microsporidia</taxon>
        <taxon>Hepatosporidae</taxon>
        <taxon>Hepatospora</taxon>
    </lineage>
</organism>
<dbReference type="Proteomes" id="UP000192356">
    <property type="component" value="Unassembled WGS sequence"/>
</dbReference>
<dbReference type="AlphaFoldDB" id="A0A1X0QAQ5"/>
<keyword evidence="2" id="KW-1185">Reference proteome</keyword>
<comment type="caution">
    <text evidence="1">The sequence shown here is derived from an EMBL/GenBank/DDBJ whole genome shotgun (WGS) entry which is preliminary data.</text>
</comment>
<proteinExistence type="predicted"/>
<evidence type="ECO:0000313" key="2">
    <source>
        <dbReference type="Proteomes" id="UP000192356"/>
    </source>
</evidence>
<accession>A0A1X0QAQ5</accession>
<protein>
    <submittedName>
        <fullName evidence="1">Uncharacterized protein</fullName>
    </submittedName>
</protein>
<sequence length="107" mass="12390">MNTFILLNCIKLDIVFSTDQSVLDYQKLPENEVEEYFDDTDLNISADLNLFDSQIESFENEISDINILETEILLIPSNQITELQETFISLHAKNLLKKSYLMIILLS</sequence>